<keyword evidence="3" id="KW-1185">Reference proteome</keyword>
<proteinExistence type="predicted"/>
<accession>A0A5B7I2U7</accession>
<dbReference type="AlphaFoldDB" id="A0A5B7I2U7"/>
<evidence type="ECO:0000256" key="1">
    <source>
        <dbReference type="SAM" id="MobiDB-lite"/>
    </source>
</evidence>
<evidence type="ECO:0000313" key="3">
    <source>
        <dbReference type="Proteomes" id="UP000324222"/>
    </source>
</evidence>
<feature type="compositionally biased region" description="Low complexity" evidence="1">
    <location>
        <begin position="1"/>
        <end position="13"/>
    </location>
</feature>
<dbReference type="EMBL" id="VSRR010041852">
    <property type="protein sequence ID" value="MPC75787.1"/>
    <property type="molecule type" value="Genomic_DNA"/>
</dbReference>
<comment type="caution">
    <text evidence="2">The sequence shown here is derived from an EMBL/GenBank/DDBJ whole genome shotgun (WGS) entry which is preliminary data.</text>
</comment>
<feature type="region of interest" description="Disordered" evidence="1">
    <location>
        <begin position="1"/>
        <end position="78"/>
    </location>
</feature>
<name>A0A5B7I2U7_PORTR</name>
<protein>
    <submittedName>
        <fullName evidence="2">Uncharacterized protein</fullName>
    </submittedName>
</protein>
<sequence>MLARQTPTGTSSSPPFPPANAALRGESLNGSCGVTSHEAESTMLVPQSECQPRPASQPLPRTPPSHHRTTSTPSSGILPSLALPQVPPSSECQSRCRRLFHELGSARSPYKAKYRLTRAPPLLLPSSLNQSKL</sequence>
<organism evidence="2 3">
    <name type="scientific">Portunus trituberculatus</name>
    <name type="common">Swimming crab</name>
    <name type="synonym">Neptunus trituberculatus</name>
    <dbReference type="NCBI Taxonomy" id="210409"/>
    <lineage>
        <taxon>Eukaryota</taxon>
        <taxon>Metazoa</taxon>
        <taxon>Ecdysozoa</taxon>
        <taxon>Arthropoda</taxon>
        <taxon>Crustacea</taxon>
        <taxon>Multicrustacea</taxon>
        <taxon>Malacostraca</taxon>
        <taxon>Eumalacostraca</taxon>
        <taxon>Eucarida</taxon>
        <taxon>Decapoda</taxon>
        <taxon>Pleocyemata</taxon>
        <taxon>Brachyura</taxon>
        <taxon>Eubrachyura</taxon>
        <taxon>Portunoidea</taxon>
        <taxon>Portunidae</taxon>
        <taxon>Portuninae</taxon>
        <taxon>Portunus</taxon>
    </lineage>
</organism>
<evidence type="ECO:0000313" key="2">
    <source>
        <dbReference type="EMBL" id="MPC75787.1"/>
    </source>
</evidence>
<reference evidence="2 3" key="1">
    <citation type="submission" date="2019-05" db="EMBL/GenBank/DDBJ databases">
        <title>Another draft genome of Portunus trituberculatus and its Hox gene families provides insights of decapod evolution.</title>
        <authorList>
            <person name="Jeong J.-H."/>
            <person name="Song I."/>
            <person name="Kim S."/>
            <person name="Choi T."/>
            <person name="Kim D."/>
            <person name="Ryu S."/>
            <person name="Kim W."/>
        </authorList>
    </citation>
    <scope>NUCLEOTIDE SEQUENCE [LARGE SCALE GENOMIC DNA]</scope>
    <source>
        <tissue evidence="2">Muscle</tissue>
    </source>
</reference>
<dbReference type="Proteomes" id="UP000324222">
    <property type="component" value="Unassembled WGS sequence"/>
</dbReference>
<gene>
    <name evidence="2" type="ORF">E2C01_070183</name>
</gene>